<keyword evidence="3" id="KW-1003">Cell membrane</keyword>
<keyword evidence="2 7" id="KW-0813">Transport</keyword>
<organism evidence="9 10">
    <name type="scientific">Nocardioides marmoriginsengisoli</name>
    <dbReference type="NCBI Taxonomy" id="661483"/>
    <lineage>
        <taxon>Bacteria</taxon>
        <taxon>Bacillati</taxon>
        <taxon>Actinomycetota</taxon>
        <taxon>Actinomycetes</taxon>
        <taxon>Propionibacteriales</taxon>
        <taxon>Nocardioidaceae</taxon>
        <taxon>Nocardioides</taxon>
    </lineage>
</organism>
<feature type="domain" description="ABC transmembrane type-1" evidence="8">
    <location>
        <begin position="95"/>
        <end position="297"/>
    </location>
</feature>
<dbReference type="PANTHER" id="PTHR43163:SF6">
    <property type="entry name" value="DIPEPTIDE TRANSPORT SYSTEM PERMEASE PROTEIN DPPB-RELATED"/>
    <property type="match status" value="1"/>
</dbReference>
<evidence type="ECO:0000256" key="4">
    <source>
        <dbReference type="ARBA" id="ARBA00022692"/>
    </source>
</evidence>
<comment type="similarity">
    <text evidence="7">Belongs to the binding-protein-dependent transport system permease family.</text>
</comment>
<dbReference type="OrthoDB" id="147688at2"/>
<dbReference type="InterPro" id="IPR045621">
    <property type="entry name" value="BPD_transp_1_N"/>
</dbReference>
<sequence length="315" mass="33398">MTGYLLRRLSTSLVQLVALAVIAFLIMQIVPGDPVRTMLGDRVSQDYVDQVRGELGLDRPLWSQLGAFLGNLLTGDFGQSFTLNRSIGSLLGDRIGPSVFLIVYGLLVAVVIGVPLAMISAVRPGRPVDYLIRILVTATFTMPAFWLGLVLALVFGLQLGWFPVLGYESGFGGHVRSTTLPAFALGLSLLAVVVRTLRGSMRRELSTEYAEAATARGLSSTRVVARHAARNAAMPTISVLAVSVGALVGGTAVLEQVFQIPGIGSLLIQAVQRRDYPTIQVISVLAGAVVILAGLAADLIQAAIDPRVRIAVSRG</sequence>
<feature type="transmembrane region" description="Helical" evidence="7">
    <location>
        <begin position="278"/>
        <end position="300"/>
    </location>
</feature>
<dbReference type="Pfam" id="PF19300">
    <property type="entry name" value="BPD_transp_1_N"/>
    <property type="match status" value="1"/>
</dbReference>
<dbReference type="GO" id="GO:0055085">
    <property type="term" value="P:transmembrane transport"/>
    <property type="evidence" value="ECO:0007669"/>
    <property type="project" value="InterPro"/>
</dbReference>
<feature type="transmembrane region" description="Helical" evidence="7">
    <location>
        <begin position="134"/>
        <end position="159"/>
    </location>
</feature>
<gene>
    <name evidence="9" type="ORF">EFK50_12220</name>
</gene>
<evidence type="ECO:0000256" key="6">
    <source>
        <dbReference type="ARBA" id="ARBA00023136"/>
    </source>
</evidence>
<feature type="transmembrane region" description="Helical" evidence="7">
    <location>
        <begin position="236"/>
        <end position="258"/>
    </location>
</feature>
<dbReference type="Proteomes" id="UP000267128">
    <property type="component" value="Unassembled WGS sequence"/>
</dbReference>
<accession>A0A3N0CGG4</accession>
<feature type="transmembrane region" description="Helical" evidence="7">
    <location>
        <begin position="12"/>
        <end position="30"/>
    </location>
</feature>
<comment type="caution">
    <text evidence="9">The sequence shown here is derived from an EMBL/GenBank/DDBJ whole genome shotgun (WGS) entry which is preliminary data.</text>
</comment>
<dbReference type="PANTHER" id="PTHR43163">
    <property type="entry name" value="DIPEPTIDE TRANSPORT SYSTEM PERMEASE PROTEIN DPPB-RELATED"/>
    <property type="match status" value="1"/>
</dbReference>
<comment type="subcellular location">
    <subcellularLocation>
        <location evidence="1 7">Cell membrane</location>
        <topology evidence="1 7">Multi-pass membrane protein</topology>
    </subcellularLocation>
</comment>
<dbReference type="RefSeq" id="WP_123227824.1">
    <property type="nucleotide sequence ID" value="NZ_RJSE01000007.1"/>
</dbReference>
<name>A0A3N0CGG4_9ACTN</name>
<dbReference type="GO" id="GO:0005886">
    <property type="term" value="C:plasma membrane"/>
    <property type="evidence" value="ECO:0007669"/>
    <property type="project" value="UniProtKB-SubCell"/>
</dbReference>
<keyword evidence="5 7" id="KW-1133">Transmembrane helix</keyword>
<protein>
    <submittedName>
        <fullName evidence="9">ABC transporter permease</fullName>
    </submittedName>
</protein>
<evidence type="ECO:0000256" key="5">
    <source>
        <dbReference type="ARBA" id="ARBA00022989"/>
    </source>
</evidence>
<dbReference type="InterPro" id="IPR035906">
    <property type="entry name" value="MetI-like_sf"/>
</dbReference>
<keyword evidence="10" id="KW-1185">Reference proteome</keyword>
<proteinExistence type="inferred from homology"/>
<dbReference type="InterPro" id="IPR000515">
    <property type="entry name" value="MetI-like"/>
</dbReference>
<dbReference type="Gene3D" id="1.10.3720.10">
    <property type="entry name" value="MetI-like"/>
    <property type="match status" value="1"/>
</dbReference>
<evidence type="ECO:0000313" key="10">
    <source>
        <dbReference type="Proteomes" id="UP000267128"/>
    </source>
</evidence>
<dbReference type="Pfam" id="PF00528">
    <property type="entry name" value="BPD_transp_1"/>
    <property type="match status" value="1"/>
</dbReference>
<evidence type="ECO:0000259" key="8">
    <source>
        <dbReference type="PROSITE" id="PS50928"/>
    </source>
</evidence>
<evidence type="ECO:0000313" key="9">
    <source>
        <dbReference type="EMBL" id="RNL62528.1"/>
    </source>
</evidence>
<keyword evidence="6 7" id="KW-0472">Membrane</keyword>
<feature type="transmembrane region" description="Helical" evidence="7">
    <location>
        <begin position="179"/>
        <end position="197"/>
    </location>
</feature>
<evidence type="ECO:0000256" key="3">
    <source>
        <dbReference type="ARBA" id="ARBA00022475"/>
    </source>
</evidence>
<reference evidence="9 10" key="1">
    <citation type="submission" date="2018-11" db="EMBL/GenBank/DDBJ databases">
        <authorList>
            <person name="Li F."/>
        </authorList>
    </citation>
    <scope>NUCLEOTIDE SEQUENCE [LARGE SCALE GENOMIC DNA]</scope>
    <source>
        <strain evidence="9 10">Gsoil 097</strain>
    </source>
</reference>
<dbReference type="AlphaFoldDB" id="A0A3N0CGG4"/>
<evidence type="ECO:0000256" key="1">
    <source>
        <dbReference type="ARBA" id="ARBA00004651"/>
    </source>
</evidence>
<dbReference type="EMBL" id="RJSE01000007">
    <property type="protein sequence ID" value="RNL62528.1"/>
    <property type="molecule type" value="Genomic_DNA"/>
</dbReference>
<evidence type="ECO:0000256" key="2">
    <source>
        <dbReference type="ARBA" id="ARBA00022448"/>
    </source>
</evidence>
<dbReference type="SUPFAM" id="SSF161098">
    <property type="entry name" value="MetI-like"/>
    <property type="match status" value="1"/>
</dbReference>
<dbReference type="CDD" id="cd06261">
    <property type="entry name" value="TM_PBP2"/>
    <property type="match status" value="1"/>
</dbReference>
<keyword evidence="4 7" id="KW-0812">Transmembrane</keyword>
<evidence type="ECO:0000256" key="7">
    <source>
        <dbReference type="RuleBase" id="RU363032"/>
    </source>
</evidence>
<feature type="transmembrane region" description="Helical" evidence="7">
    <location>
        <begin position="99"/>
        <end position="122"/>
    </location>
</feature>
<dbReference type="PROSITE" id="PS50928">
    <property type="entry name" value="ABC_TM1"/>
    <property type="match status" value="1"/>
</dbReference>